<feature type="transmembrane region" description="Helical" evidence="1">
    <location>
        <begin position="80"/>
        <end position="106"/>
    </location>
</feature>
<gene>
    <name evidence="2" type="ORF">CJOHNSTONI_LOCUS7321</name>
</gene>
<evidence type="ECO:0000313" key="2">
    <source>
        <dbReference type="EMBL" id="CAG9537514.1"/>
    </source>
</evidence>
<comment type="caution">
    <text evidence="2">The sequence shown here is derived from an EMBL/GenBank/DDBJ whole genome shotgun (WGS) entry which is preliminary data.</text>
</comment>
<proteinExistence type="predicted"/>
<keyword evidence="1" id="KW-0812">Transmembrane</keyword>
<dbReference type="AlphaFoldDB" id="A0A8J2QAN6"/>
<evidence type="ECO:0000256" key="1">
    <source>
        <dbReference type="SAM" id="Phobius"/>
    </source>
</evidence>
<keyword evidence="1" id="KW-0472">Membrane</keyword>
<organism evidence="2 3">
    <name type="scientific">Cercopithifilaria johnstoni</name>
    <dbReference type="NCBI Taxonomy" id="2874296"/>
    <lineage>
        <taxon>Eukaryota</taxon>
        <taxon>Metazoa</taxon>
        <taxon>Ecdysozoa</taxon>
        <taxon>Nematoda</taxon>
        <taxon>Chromadorea</taxon>
        <taxon>Rhabditida</taxon>
        <taxon>Spirurina</taxon>
        <taxon>Spiruromorpha</taxon>
        <taxon>Filarioidea</taxon>
        <taxon>Onchocercidae</taxon>
        <taxon>Cercopithifilaria</taxon>
    </lineage>
</organism>
<evidence type="ECO:0000313" key="3">
    <source>
        <dbReference type="Proteomes" id="UP000746747"/>
    </source>
</evidence>
<dbReference type="OrthoDB" id="5809348at2759"/>
<reference evidence="2" key="1">
    <citation type="submission" date="2021-09" db="EMBL/GenBank/DDBJ databases">
        <authorList>
            <consortium name="Pathogen Informatics"/>
        </authorList>
    </citation>
    <scope>NUCLEOTIDE SEQUENCE</scope>
</reference>
<feature type="transmembrane region" description="Helical" evidence="1">
    <location>
        <begin position="12"/>
        <end position="33"/>
    </location>
</feature>
<sequence length="212" mass="24374">MVCCCCCWKPYHCALALSIIDTTIVGIFAYHAADLLYRSANDNNWIDFAMFAILLGFFLCELLSMLTLAISKRRNNSRYVLPRLILLTGQFAVTTFISIILILYFMGFTEKFNDIVIGSYEYWAGSKLNEDDRVRAVSDLFIYAIGTFVSVFIYTVYELFELHITRKYQNTLETPPEFIPVRSQELPRLAGPNLSISQPQHVPPPPYNPQYH</sequence>
<feature type="transmembrane region" description="Helical" evidence="1">
    <location>
        <begin position="140"/>
        <end position="160"/>
    </location>
</feature>
<accession>A0A8J2QAN6</accession>
<name>A0A8J2QAN6_9BILA</name>
<keyword evidence="1" id="KW-1133">Transmembrane helix</keyword>
<keyword evidence="3" id="KW-1185">Reference proteome</keyword>
<protein>
    <submittedName>
        <fullName evidence="2">Uncharacterized protein</fullName>
    </submittedName>
</protein>
<dbReference type="EMBL" id="CAKAEH010001554">
    <property type="protein sequence ID" value="CAG9537514.1"/>
    <property type="molecule type" value="Genomic_DNA"/>
</dbReference>
<feature type="transmembrane region" description="Helical" evidence="1">
    <location>
        <begin position="45"/>
        <end position="68"/>
    </location>
</feature>
<dbReference type="Proteomes" id="UP000746747">
    <property type="component" value="Unassembled WGS sequence"/>
</dbReference>